<evidence type="ECO:0000256" key="1">
    <source>
        <dbReference type="ARBA" id="ARBA00010641"/>
    </source>
</evidence>
<evidence type="ECO:0000259" key="5">
    <source>
        <dbReference type="SMART" id="SM00421"/>
    </source>
</evidence>
<dbReference type="Pfam" id="PF08281">
    <property type="entry name" value="Sigma70_r4_2"/>
    <property type="match status" value="1"/>
</dbReference>
<dbReference type="InterPro" id="IPR013325">
    <property type="entry name" value="RNA_pol_sigma_r2"/>
</dbReference>
<organism evidence="6 7">
    <name type="scientific">Phocaeicola intestinalis</name>
    <dbReference type="NCBI Taxonomy" id="2762212"/>
    <lineage>
        <taxon>Bacteria</taxon>
        <taxon>Pseudomonadati</taxon>
        <taxon>Bacteroidota</taxon>
        <taxon>Bacteroidia</taxon>
        <taxon>Bacteroidales</taxon>
        <taxon>Bacteroidaceae</taxon>
        <taxon>Phocaeicola</taxon>
    </lineage>
</organism>
<dbReference type="SMART" id="SM00421">
    <property type="entry name" value="HTH_LUXR"/>
    <property type="match status" value="1"/>
</dbReference>
<dbReference type="InterPro" id="IPR014284">
    <property type="entry name" value="RNA_pol_sigma-70_dom"/>
</dbReference>
<feature type="domain" description="HTH luxR-type" evidence="5">
    <location>
        <begin position="123"/>
        <end position="181"/>
    </location>
</feature>
<sequence length="189" mass="21733">MNDGLPLDISTWDESCMKRFIRDNSALFYAFASRYVNNPDLVDDFLQEAYVKLWTHRKTIGKVSSVQNYFYSILRNTIIDKWTYFTAGENERSLDDYMDVSSNESFVQHIIEAESSHLIAAAIHKLSPQSRRIILMSMDGKTMPEIADALHISINTVKTLKYRAIKQLASSLSKEDFLPLLLLLYSSMC</sequence>
<keyword evidence="3" id="KW-0731">Sigma factor</keyword>
<evidence type="ECO:0000256" key="3">
    <source>
        <dbReference type="ARBA" id="ARBA00023082"/>
    </source>
</evidence>
<accession>A0ABR8Y660</accession>
<keyword evidence="7" id="KW-1185">Reference proteome</keyword>
<protein>
    <submittedName>
        <fullName evidence="6">Sigma-70 family RNA polymerase sigma factor</fullName>
    </submittedName>
</protein>
<comment type="similarity">
    <text evidence="1">Belongs to the sigma-70 factor family. ECF subfamily.</text>
</comment>
<dbReference type="Proteomes" id="UP000620874">
    <property type="component" value="Unassembled WGS sequence"/>
</dbReference>
<dbReference type="EMBL" id="JACSPP010000008">
    <property type="protein sequence ID" value="MBD8039695.1"/>
    <property type="molecule type" value="Genomic_DNA"/>
</dbReference>
<dbReference type="InterPro" id="IPR013324">
    <property type="entry name" value="RNA_pol_sigma_r3/r4-like"/>
</dbReference>
<comment type="caution">
    <text evidence="6">The sequence shown here is derived from an EMBL/GenBank/DDBJ whole genome shotgun (WGS) entry which is preliminary data.</text>
</comment>
<evidence type="ECO:0000256" key="4">
    <source>
        <dbReference type="ARBA" id="ARBA00023163"/>
    </source>
</evidence>
<evidence type="ECO:0000313" key="6">
    <source>
        <dbReference type="EMBL" id="MBD8039695.1"/>
    </source>
</evidence>
<keyword evidence="4" id="KW-0804">Transcription</keyword>
<name>A0ABR8Y660_9BACT</name>
<keyword evidence="2" id="KW-0805">Transcription regulation</keyword>
<evidence type="ECO:0000313" key="7">
    <source>
        <dbReference type="Proteomes" id="UP000620874"/>
    </source>
</evidence>
<proteinExistence type="inferred from homology"/>
<dbReference type="InterPro" id="IPR007627">
    <property type="entry name" value="RNA_pol_sigma70_r2"/>
</dbReference>
<dbReference type="PANTHER" id="PTHR43133">
    <property type="entry name" value="RNA POLYMERASE ECF-TYPE SIGMA FACTO"/>
    <property type="match status" value="1"/>
</dbReference>
<dbReference type="Gene3D" id="1.10.10.10">
    <property type="entry name" value="Winged helix-like DNA-binding domain superfamily/Winged helix DNA-binding domain"/>
    <property type="match status" value="1"/>
</dbReference>
<evidence type="ECO:0000256" key="2">
    <source>
        <dbReference type="ARBA" id="ARBA00023015"/>
    </source>
</evidence>
<dbReference type="NCBIfam" id="TIGR02937">
    <property type="entry name" value="sigma70-ECF"/>
    <property type="match status" value="1"/>
</dbReference>
<reference evidence="6 7" key="1">
    <citation type="submission" date="2020-08" db="EMBL/GenBank/DDBJ databases">
        <title>A Genomic Blueprint of the Chicken Gut Microbiome.</title>
        <authorList>
            <person name="Gilroy R."/>
            <person name="Ravi A."/>
            <person name="Getino M."/>
            <person name="Pursley I."/>
            <person name="Horton D.L."/>
            <person name="Alikhan N.-F."/>
            <person name="Baker D."/>
            <person name="Gharbi K."/>
            <person name="Hall N."/>
            <person name="Watson M."/>
            <person name="Adriaenssens E.M."/>
            <person name="Foster-Nyarko E."/>
            <person name="Jarju S."/>
            <person name="Secka A."/>
            <person name="Antonio M."/>
            <person name="Oren A."/>
            <person name="Chaudhuri R."/>
            <person name="La Ragione R.M."/>
            <person name="Hildebrand F."/>
            <person name="Pallen M.J."/>
        </authorList>
    </citation>
    <scope>NUCLEOTIDE SEQUENCE [LARGE SCALE GENOMIC DNA]</scope>
    <source>
        <strain evidence="6 7">Sa1CVN1</strain>
    </source>
</reference>
<dbReference type="InterPro" id="IPR013249">
    <property type="entry name" value="RNA_pol_sigma70_r4_t2"/>
</dbReference>
<gene>
    <name evidence="6" type="ORF">H9625_04410</name>
</gene>
<dbReference type="SUPFAM" id="SSF88946">
    <property type="entry name" value="Sigma2 domain of RNA polymerase sigma factors"/>
    <property type="match status" value="1"/>
</dbReference>
<dbReference type="Pfam" id="PF04542">
    <property type="entry name" value="Sigma70_r2"/>
    <property type="match status" value="1"/>
</dbReference>
<dbReference type="InterPro" id="IPR039425">
    <property type="entry name" value="RNA_pol_sigma-70-like"/>
</dbReference>
<dbReference type="SUPFAM" id="SSF88659">
    <property type="entry name" value="Sigma3 and sigma4 domains of RNA polymerase sigma factors"/>
    <property type="match status" value="1"/>
</dbReference>
<dbReference type="Gene3D" id="1.10.1740.10">
    <property type="match status" value="1"/>
</dbReference>
<dbReference type="PANTHER" id="PTHR43133:SF46">
    <property type="entry name" value="RNA POLYMERASE SIGMA-70 FACTOR ECF SUBFAMILY"/>
    <property type="match status" value="1"/>
</dbReference>
<dbReference type="CDD" id="cd06171">
    <property type="entry name" value="Sigma70_r4"/>
    <property type="match status" value="1"/>
</dbReference>
<dbReference type="InterPro" id="IPR036388">
    <property type="entry name" value="WH-like_DNA-bd_sf"/>
</dbReference>
<dbReference type="PRINTS" id="PR00038">
    <property type="entry name" value="HTHLUXR"/>
</dbReference>
<dbReference type="InterPro" id="IPR000792">
    <property type="entry name" value="Tscrpt_reg_LuxR_C"/>
</dbReference>